<dbReference type="AlphaFoldDB" id="A0AAE2CK64"/>
<dbReference type="EMBL" id="JACGWO010000006">
    <property type="protein sequence ID" value="KAK4424939.1"/>
    <property type="molecule type" value="Genomic_DNA"/>
</dbReference>
<dbReference type="Proteomes" id="UP001293254">
    <property type="component" value="Unassembled WGS sequence"/>
</dbReference>
<reference evidence="2" key="2">
    <citation type="journal article" date="2024" name="Plant">
        <title>Genomic evolution and insights into agronomic trait innovations of Sesamum species.</title>
        <authorList>
            <person name="Miao H."/>
            <person name="Wang L."/>
            <person name="Qu L."/>
            <person name="Liu H."/>
            <person name="Sun Y."/>
            <person name="Le M."/>
            <person name="Wang Q."/>
            <person name="Wei S."/>
            <person name="Zheng Y."/>
            <person name="Lin W."/>
            <person name="Duan Y."/>
            <person name="Cao H."/>
            <person name="Xiong S."/>
            <person name="Wang X."/>
            <person name="Wei L."/>
            <person name="Li C."/>
            <person name="Ma Q."/>
            <person name="Ju M."/>
            <person name="Zhao R."/>
            <person name="Li G."/>
            <person name="Mu C."/>
            <person name="Tian Q."/>
            <person name="Mei H."/>
            <person name="Zhang T."/>
            <person name="Gao T."/>
            <person name="Zhang H."/>
        </authorList>
    </citation>
    <scope>NUCLEOTIDE SEQUENCE</scope>
    <source>
        <strain evidence="2">3651</strain>
    </source>
</reference>
<evidence type="ECO:0000256" key="1">
    <source>
        <dbReference type="SAM" id="MobiDB-lite"/>
    </source>
</evidence>
<accession>A0AAE2CK64</accession>
<feature type="region of interest" description="Disordered" evidence="1">
    <location>
        <begin position="73"/>
        <end position="113"/>
    </location>
</feature>
<comment type="caution">
    <text evidence="2">The sequence shown here is derived from an EMBL/GenBank/DDBJ whole genome shotgun (WGS) entry which is preliminary data.</text>
</comment>
<evidence type="ECO:0000313" key="2">
    <source>
        <dbReference type="EMBL" id="KAK4424939.1"/>
    </source>
</evidence>
<organism evidence="2 3">
    <name type="scientific">Sesamum alatum</name>
    <dbReference type="NCBI Taxonomy" id="300844"/>
    <lineage>
        <taxon>Eukaryota</taxon>
        <taxon>Viridiplantae</taxon>
        <taxon>Streptophyta</taxon>
        <taxon>Embryophyta</taxon>
        <taxon>Tracheophyta</taxon>
        <taxon>Spermatophyta</taxon>
        <taxon>Magnoliopsida</taxon>
        <taxon>eudicotyledons</taxon>
        <taxon>Gunneridae</taxon>
        <taxon>Pentapetalae</taxon>
        <taxon>asterids</taxon>
        <taxon>lamiids</taxon>
        <taxon>Lamiales</taxon>
        <taxon>Pedaliaceae</taxon>
        <taxon>Sesamum</taxon>
    </lineage>
</organism>
<keyword evidence="3" id="KW-1185">Reference proteome</keyword>
<sequence>MKLEKGAAHISPSWFNQSGEEKSRGDGPGILVASTKGCGPQHTQPRRIKQTWSMVEAQKLWPKVIEHVAQGDRTHGLGKQGTWPNLTMLTRPSGSSGWSSGQERLGLLNVGPT</sequence>
<name>A0AAE2CK64_9LAMI</name>
<proteinExistence type="predicted"/>
<feature type="region of interest" description="Disordered" evidence="1">
    <location>
        <begin position="1"/>
        <end position="47"/>
    </location>
</feature>
<evidence type="ECO:0000313" key="3">
    <source>
        <dbReference type="Proteomes" id="UP001293254"/>
    </source>
</evidence>
<reference evidence="2" key="1">
    <citation type="submission" date="2020-06" db="EMBL/GenBank/DDBJ databases">
        <authorList>
            <person name="Li T."/>
            <person name="Hu X."/>
            <person name="Zhang T."/>
            <person name="Song X."/>
            <person name="Zhang H."/>
            <person name="Dai N."/>
            <person name="Sheng W."/>
            <person name="Hou X."/>
            <person name="Wei L."/>
        </authorList>
    </citation>
    <scope>NUCLEOTIDE SEQUENCE</scope>
    <source>
        <strain evidence="2">3651</strain>
        <tissue evidence="2">Leaf</tissue>
    </source>
</reference>
<gene>
    <name evidence="2" type="ORF">Salat_1687500</name>
</gene>
<feature type="compositionally biased region" description="Polar residues" evidence="1">
    <location>
        <begin position="82"/>
        <end position="102"/>
    </location>
</feature>
<protein>
    <submittedName>
        <fullName evidence="2">Uncharacterized protein</fullName>
    </submittedName>
</protein>